<name>A0A318FLJ8_KLEOX</name>
<dbReference type="EMBL" id="QJJG01000013">
    <property type="protein sequence ID" value="PXW42882.1"/>
    <property type="molecule type" value="Genomic_DNA"/>
</dbReference>
<accession>A0A318FLJ8</accession>
<protein>
    <recommendedName>
        <fullName evidence="3">Glycosyltransferase</fullName>
    </recommendedName>
</protein>
<sequence length="269" mass="31440">MVYGIILLYYEKYADKSIKEFDDLLKKIDPNSKLIAISNSDSILASSCHLISGDNQNWEFSGWDVGLSSIDKLNDSDVVIFCNDTFCHHNPWDDKIKKKFTRVFSRLINENSRAPFLGIAGTTDCAWKEFSIDDKKFCNWISSYLFLMTGSLLKKMNGSICIDENRLDKYIHKDESDQIIWNPSISQELQRHLTQWIFGQDKDSGWYNKNNISPEKKIRKIKTILNEKYLTAICNYYHGKVIEVKLAKRIKLFLWSSMSLLLKRIRHDK</sequence>
<proteinExistence type="predicted"/>
<evidence type="ECO:0000313" key="1">
    <source>
        <dbReference type="EMBL" id="PXW42882.1"/>
    </source>
</evidence>
<comment type="caution">
    <text evidence="1">The sequence shown here is derived from an EMBL/GenBank/DDBJ whole genome shotgun (WGS) entry which is preliminary data.</text>
</comment>
<reference evidence="1 2" key="1">
    <citation type="submission" date="2018-05" db="EMBL/GenBank/DDBJ databases">
        <title>Freshwater and sediment microbial communities from various areas in North America, analyzing microbe dynamics in response to fracking.</title>
        <authorList>
            <person name="Lamendella R."/>
        </authorList>
    </citation>
    <scope>NUCLEOTIDE SEQUENCE [LARGE SCALE GENOMIC DNA]</scope>
    <source>
        <strain evidence="1 2">67</strain>
    </source>
</reference>
<gene>
    <name evidence="1" type="ORF">DET57_11377</name>
</gene>
<organism evidence="1 2">
    <name type="scientific">Klebsiella oxytoca</name>
    <dbReference type="NCBI Taxonomy" id="571"/>
    <lineage>
        <taxon>Bacteria</taxon>
        <taxon>Pseudomonadati</taxon>
        <taxon>Pseudomonadota</taxon>
        <taxon>Gammaproteobacteria</taxon>
        <taxon>Enterobacterales</taxon>
        <taxon>Enterobacteriaceae</taxon>
        <taxon>Klebsiella/Raoultella group</taxon>
        <taxon>Klebsiella</taxon>
    </lineage>
</organism>
<dbReference type="Proteomes" id="UP000247485">
    <property type="component" value="Unassembled WGS sequence"/>
</dbReference>
<evidence type="ECO:0008006" key="3">
    <source>
        <dbReference type="Google" id="ProtNLM"/>
    </source>
</evidence>
<evidence type="ECO:0000313" key="2">
    <source>
        <dbReference type="Proteomes" id="UP000247485"/>
    </source>
</evidence>
<dbReference type="AlphaFoldDB" id="A0A318FLJ8"/>
<dbReference type="RefSeq" id="WP_110275476.1">
    <property type="nucleotide sequence ID" value="NZ_QJJG01000013.1"/>
</dbReference>